<keyword evidence="3" id="KW-1133">Transmembrane helix</keyword>
<feature type="domain" description="Solute-binding protein family 3/N-terminal" evidence="4">
    <location>
        <begin position="239"/>
        <end position="508"/>
    </location>
</feature>
<evidence type="ECO:0000259" key="4">
    <source>
        <dbReference type="SMART" id="SM00062"/>
    </source>
</evidence>
<keyword evidence="2" id="KW-0175">Coiled coil</keyword>
<organism evidence="5">
    <name type="scientific">hydrothermal vent metagenome</name>
    <dbReference type="NCBI Taxonomy" id="652676"/>
    <lineage>
        <taxon>unclassified sequences</taxon>
        <taxon>metagenomes</taxon>
        <taxon>ecological metagenomes</taxon>
    </lineage>
</organism>
<dbReference type="AlphaFoldDB" id="A0A3B1ATC1"/>
<dbReference type="PANTHER" id="PTHR35936">
    <property type="entry name" value="MEMBRANE-BOUND LYTIC MUREIN TRANSGLYCOSYLASE F"/>
    <property type="match status" value="1"/>
</dbReference>
<dbReference type="Pfam" id="PF00497">
    <property type="entry name" value="SBP_bac_3"/>
    <property type="match status" value="1"/>
</dbReference>
<evidence type="ECO:0000313" key="5">
    <source>
        <dbReference type="EMBL" id="VAX09249.1"/>
    </source>
</evidence>
<dbReference type="InterPro" id="IPR001638">
    <property type="entry name" value="Solute-binding_3/MltF_N"/>
</dbReference>
<evidence type="ECO:0000256" key="3">
    <source>
        <dbReference type="SAM" id="Phobius"/>
    </source>
</evidence>
<dbReference type="EMBL" id="UOFY01000033">
    <property type="protein sequence ID" value="VAX09249.1"/>
    <property type="molecule type" value="Genomic_DNA"/>
</dbReference>
<name>A0A3B1ATC1_9ZZZZ</name>
<evidence type="ECO:0000256" key="2">
    <source>
        <dbReference type="SAM" id="Coils"/>
    </source>
</evidence>
<feature type="transmembrane region" description="Helical" evidence="3">
    <location>
        <begin position="35"/>
        <end position="57"/>
    </location>
</feature>
<proteinExistence type="predicted"/>
<evidence type="ECO:0000256" key="1">
    <source>
        <dbReference type="ARBA" id="ARBA00022729"/>
    </source>
</evidence>
<keyword evidence="3" id="KW-0812">Transmembrane</keyword>
<gene>
    <name evidence="5" type="ORF">MNBD_GAMMA25-2037</name>
</gene>
<keyword evidence="1" id="KW-0732">Signal</keyword>
<dbReference type="PANTHER" id="PTHR35936:SF19">
    <property type="entry name" value="AMINO-ACID-BINDING PROTEIN YXEM-RELATED"/>
    <property type="match status" value="1"/>
</dbReference>
<reference evidence="5" key="1">
    <citation type="submission" date="2018-06" db="EMBL/GenBank/DDBJ databases">
        <authorList>
            <person name="Zhirakovskaya E."/>
        </authorList>
    </citation>
    <scope>NUCLEOTIDE SEQUENCE</scope>
</reference>
<dbReference type="SMART" id="SM00062">
    <property type="entry name" value="PBPb"/>
    <property type="match status" value="1"/>
</dbReference>
<keyword evidence="3" id="KW-0472">Membrane</keyword>
<dbReference type="SUPFAM" id="SSF53850">
    <property type="entry name" value="Periplasmic binding protein-like II"/>
    <property type="match status" value="1"/>
</dbReference>
<feature type="coiled-coil region" evidence="2">
    <location>
        <begin position="61"/>
        <end position="95"/>
    </location>
</feature>
<dbReference type="Gene3D" id="3.40.190.10">
    <property type="entry name" value="Periplasmic binding protein-like II"/>
    <property type="match status" value="2"/>
</dbReference>
<protein>
    <recommendedName>
        <fullName evidence="4">Solute-binding protein family 3/N-terminal domain-containing protein</fullName>
    </recommendedName>
</protein>
<accession>A0A3B1ATC1</accession>
<sequence length="519" mass="59514">MAVKSKDNIPPSQNTNQEATPRFFNDYEIHLTKNICIKISTIIISLIFIVSTIWGVGEIIIRPTEQKLSMLEENLETLNSNNDKLKIRHTSLQKDFEALQKHSKTPILISPVAGKSITGRNVTFKWKYDVNPGFQNFILELKHFNDEDGQLSRRYKIPRPYTKKMDFQFPENISGAFFWRVGTGELVEDYKQNFVAEAVSNSLNQNNSSSIPTETRLWSRYGNFEIYGSVLEKIKATNKLVVGITTTFLSYDHVINCSGKPITYDMEFIEWVTAQLRIKLADKKHEDEATISLIHKTIDWNNLFENVASGNVDLAIANITKSNAREKKYRGMEFTAGYRDNHQRIIFSKIINPELNKIKTLKDLKLATQDAVIAVQDGTINMEAAHHLKHLNNDQFNFKKVDNKYNSYVDVIDAVERGMVKFGMLDSVRLETVNYPQIGTISVELMPLLKKFYQDLFDDDDIQGEQYAIAVSTRGKELDFIKMLNEIITSPEGKAERIRLEERHQATEGSNKNVSLFDC</sequence>